<proteinExistence type="inferred from homology"/>
<dbReference type="PANTHER" id="PTHR24287">
    <property type="entry name" value="P450, PUTATIVE (EUROFUNG)-RELATED"/>
    <property type="match status" value="1"/>
</dbReference>
<dbReference type="EMBL" id="RCSX01000017">
    <property type="protein sequence ID" value="KAF7924249.1"/>
    <property type="molecule type" value="Genomic_DNA"/>
</dbReference>
<reference evidence="9 10" key="1">
    <citation type="journal article" date="2020" name="Genome Biol. Evol.">
        <title>Comparative genomics of Sclerotiniaceae.</title>
        <authorList>
            <person name="Valero Jimenez C.A."/>
            <person name="Steentjes M."/>
            <person name="Scholten O.E."/>
            <person name="Van Kan J.A.L."/>
        </authorList>
    </citation>
    <scope>NUCLEOTIDE SEQUENCE [LARGE SCALE GENOMIC DNA]</scope>
    <source>
        <strain evidence="9 10">B1</strain>
    </source>
</reference>
<keyword evidence="4 8" id="KW-0560">Oxidoreductase</keyword>
<gene>
    <name evidence="9" type="ORF">EAE98_007300</name>
</gene>
<evidence type="ECO:0000256" key="4">
    <source>
        <dbReference type="ARBA" id="ARBA00023002"/>
    </source>
</evidence>
<comment type="caution">
    <text evidence="9">The sequence shown here is derived from an EMBL/GenBank/DDBJ whole genome shotgun (WGS) entry which is preliminary data.</text>
</comment>
<evidence type="ECO:0000256" key="2">
    <source>
        <dbReference type="ARBA" id="ARBA00010617"/>
    </source>
</evidence>
<comment type="similarity">
    <text evidence="2 8">Belongs to the cytochrome P450 family.</text>
</comment>
<evidence type="ECO:0008006" key="11">
    <source>
        <dbReference type="Google" id="ProtNLM"/>
    </source>
</evidence>
<dbReference type="Pfam" id="PF00067">
    <property type="entry name" value="p450"/>
    <property type="match status" value="1"/>
</dbReference>
<dbReference type="PRINTS" id="PR00385">
    <property type="entry name" value="P450"/>
</dbReference>
<dbReference type="InterPro" id="IPR001128">
    <property type="entry name" value="Cyt_P450"/>
</dbReference>
<keyword evidence="3 8" id="KW-0479">Metal-binding</keyword>
<evidence type="ECO:0000256" key="1">
    <source>
        <dbReference type="ARBA" id="ARBA00001971"/>
    </source>
</evidence>
<organism evidence="9 10">
    <name type="scientific">Botrytis deweyae</name>
    <dbReference type="NCBI Taxonomy" id="2478750"/>
    <lineage>
        <taxon>Eukaryota</taxon>
        <taxon>Fungi</taxon>
        <taxon>Dikarya</taxon>
        <taxon>Ascomycota</taxon>
        <taxon>Pezizomycotina</taxon>
        <taxon>Leotiomycetes</taxon>
        <taxon>Helotiales</taxon>
        <taxon>Sclerotiniaceae</taxon>
        <taxon>Botrytis</taxon>
    </lineage>
</organism>
<keyword evidence="10" id="KW-1185">Reference proteome</keyword>
<sequence length="506" mass="57344">MFHIILSIFVGASALLLYTITNQRTTRTKTARQYNCDIPFTYPHLDPIFGTDLKFQEIQQSLRHQSITFSANLHKKYGKTFEVVNFGTSSLRSIDTENIQAVYSTNHNDWGYEPSRLSVMGPFCGRGFITTDGDTWQKARALLRPTFSKSNISDLSAYKGAVEQFLRNIPDDGCTTVDLQPLLANLYLETCLKFLIGISPDTSNEGERKKATEFIKAFNASMIGMGLSFMIGPFKFLIPKSLTTIAHKQVYEYIDVLVDNALEKTREEPSYKDNSNVPMQKSLLDGLAKQTDDRIEIRQNIIQGMMAAQGTTYVLISNTLFLLSRNPDLYERLRDEVRYVDLEVSSQLFDVLRDHVFLQNILRESLRIYPVFPIMNHIALRDTILPRGGGINGESPIFAPKGTTIYTNQYALHRDEKVFGNDFESFKPDRWDSVNCKPTSWEYMPFGGGPRACVGQQKALVEAAYTVAKIAQVYKGLESRDDRDWEGEWKLTAKNVNGCKVVCIPA</sequence>
<dbReference type="InterPro" id="IPR017972">
    <property type="entry name" value="Cyt_P450_CS"/>
</dbReference>
<evidence type="ECO:0000256" key="7">
    <source>
        <dbReference type="ARBA" id="ARBA00023033"/>
    </source>
</evidence>
<dbReference type="InterPro" id="IPR002974">
    <property type="entry name" value="Cyt_P450_E_CYP52_ascomycetes"/>
</dbReference>
<dbReference type="InterPro" id="IPR036396">
    <property type="entry name" value="Cyt_P450_sf"/>
</dbReference>
<keyword evidence="8" id="KW-0349">Heme</keyword>
<dbReference type="CDD" id="cd11063">
    <property type="entry name" value="CYP52"/>
    <property type="match status" value="1"/>
</dbReference>
<accession>A0ABQ7IH79</accession>
<evidence type="ECO:0000256" key="5">
    <source>
        <dbReference type="ARBA" id="ARBA00023004"/>
    </source>
</evidence>
<dbReference type="Gene3D" id="1.10.630.10">
    <property type="entry name" value="Cytochrome P450"/>
    <property type="match status" value="1"/>
</dbReference>
<keyword evidence="6" id="KW-0843">Virulence</keyword>
<evidence type="ECO:0000256" key="8">
    <source>
        <dbReference type="RuleBase" id="RU000461"/>
    </source>
</evidence>
<keyword evidence="7 8" id="KW-0503">Monooxygenase</keyword>
<evidence type="ECO:0000256" key="3">
    <source>
        <dbReference type="ARBA" id="ARBA00022723"/>
    </source>
</evidence>
<dbReference type="RefSeq" id="XP_038808573.1">
    <property type="nucleotide sequence ID" value="XM_038954923.1"/>
</dbReference>
<dbReference type="Proteomes" id="UP000783213">
    <property type="component" value="Unassembled WGS sequence"/>
</dbReference>
<dbReference type="PANTHER" id="PTHR24287:SF17">
    <property type="entry name" value="P450, PUTATIVE (EUROFUNG)-RELATED"/>
    <property type="match status" value="1"/>
</dbReference>
<dbReference type="GeneID" id="62234073"/>
<protein>
    <recommendedName>
        <fullName evidence="11">Cytochrome P450 alkane hydroxylase</fullName>
    </recommendedName>
</protein>
<evidence type="ECO:0000313" key="9">
    <source>
        <dbReference type="EMBL" id="KAF7924249.1"/>
    </source>
</evidence>
<dbReference type="PROSITE" id="PS00086">
    <property type="entry name" value="CYTOCHROME_P450"/>
    <property type="match status" value="1"/>
</dbReference>
<dbReference type="PRINTS" id="PR01239">
    <property type="entry name" value="EP450IICYP52"/>
</dbReference>
<dbReference type="SUPFAM" id="SSF48264">
    <property type="entry name" value="Cytochrome P450"/>
    <property type="match status" value="1"/>
</dbReference>
<keyword evidence="5 8" id="KW-0408">Iron</keyword>
<comment type="cofactor">
    <cofactor evidence="1">
        <name>heme</name>
        <dbReference type="ChEBI" id="CHEBI:30413"/>
    </cofactor>
</comment>
<dbReference type="InterPro" id="IPR047146">
    <property type="entry name" value="Cyt_P450_E_CYP52_fungi"/>
</dbReference>
<evidence type="ECO:0000256" key="6">
    <source>
        <dbReference type="ARBA" id="ARBA00023026"/>
    </source>
</evidence>
<name>A0ABQ7IH79_9HELO</name>
<evidence type="ECO:0000313" key="10">
    <source>
        <dbReference type="Proteomes" id="UP000783213"/>
    </source>
</evidence>